<proteinExistence type="inferred from homology"/>
<dbReference type="GO" id="GO:0003677">
    <property type="term" value="F:DNA binding"/>
    <property type="evidence" value="ECO:0007669"/>
    <property type="project" value="InterPro"/>
</dbReference>
<dbReference type="SUPFAM" id="SSF53335">
    <property type="entry name" value="S-adenosyl-L-methionine-dependent methyltransferases"/>
    <property type="match status" value="1"/>
</dbReference>
<sequence>MNYYLSKDNNIKLYNCDCNFLIDNLIEKNVNIDLILIDPPYLLDNHGLGKKPLANRMTKVKTEIKDIDSSFDYETIFNKLLKLQAIPNLIIFCSNKQISSFMSYFENKNLSTTLLVWRKSNPAPLCNGKYISDSEFMIYVRGKGAYFNNDCDISLKYKIKTFPILTNKNKLHIAQKPLELIEQLISLHSKENDVILDCFMGSGTTALGCKNLNRKFIGCDVELNNFENTKKRLGL</sequence>
<dbReference type="InterPro" id="IPR002941">
    <property type="entry name" value="DNA_methylase_N4/N6"/>
</dbReference>
<dbReference type="EMBL" id="BK015821">
    <property type="protein sequence ID" value="DAE26584.1"/>
    <property type="molecule type" value="Genomic_DNA"/>
</dbReference>
<accession>A0A8S5R5C8</accession>
<keyword evidence="2 5" id="KW-0489">Methyltransferase</keyword>
<comment type="similarity">
    <text evidence="1">Belongs to the N(4)/N(6)-methyltransferase family.</text>
</comment>
<dbReference type="GO" id="GO:0008170">
    <property type="term" value="F:N-methyltransferase activity"/>
    <property type="evidence" value="ECO:0007669"/>
    <property type="project" value="InterPro"/>
</dbReference>
<evidence type="ECO:0000313" key="5">
    <source>
        <dbReference type="EMBL" id="DAE26584.1"/>
    </source>
</evidence>
<dbReference type="Gene3D" id="3.40.50.150">
    <property type="entry name" value="Vaccinia Virus protein VP39"/>
    <property type="match status" value="1"/>
</dbReference>
<evidence type="ECO:0000256" key="2">
    <source>
        <dbReference type="ARBA" id="ARBA00022603"/>
    </source>
</evidence>
<evidence type="ECO:0000259" key="4">
    <source>
        <dbReference type="Pfam" id="PF01555"/>
    </source>
</evidence>
<feature type="domain" description="DNA methylase N-4/N-6" evidence="4">
    <location>
        <begin position="32"/>
        <end position="228"/>
    </location>
</feature>
<protein>
    <submittedName>
        <fullName evidence="5">Adenine-specific methyltransferase</fullName>
    </submittedName>
</protein>
<name>A0A8S5R5C8_9CAUD</name>
<evidence type="ECO:0000256" key="3">
    <source>
        <dbReference type="ARBA" id="ARBA00022679"/>
    </source>
</evidence>
<dbReference type="GO" id="GO:0032259">
    <property type="term" value="P:methylation"/>
    <property type="evidence" value="ECO:0007669"/>
    <property type="project" value="UniProtKB-KW"/>
</dbReference>
<dbReference type="Pfam" id="PF01555">
    <property type="entry name" value="N6_N4_Mtase"/>
    <property type="match status" value="1"/>
</dbReference>
<keyword evidence="3" id="KW-0808">Transferase</keyword>
<organism evidence="5">
    <name type="scientific">Ackermannviridae sp. ctaCq7</name>
    <dbReference type="NCBI Taxonomy" id="2827294"/>
    <lineage>
        <taxon>Viruses</taxon>
        <taxon>Duplodnaviria</taxon>
        <taxon>Heunggongvirae</taxon>
        <taxon>Uroviricota</taxon>
        <taxon>Caudoviricetes</taxon>
        <taxon>Pantevenvirales</taxon>
        <taxon>Ackermannviridae</taxon>
    </lineage>
</organism>
<dbReference type="InterPro" id="IPR029063">
    <property type="entry name" value="SAM-dependent_MTases_sf"/>
</dbReference>
<dbReference type="PROSITE" id="PS00092">
    <property type="entry name" value="N6_MTASE"/>
    <property type="match status" value="1"/>
</dbReference>
<evidence type="ECO:0000256" key="1">
    <source>
        <dbReference type="ARBA" id="ARBA00006594"/>
    </source>
</evidence>
<dbReference type="InterPro" id="IPR001091">
    <property type="entry name" value="RM_Methyltransferase"/>
</dbReference>
<reference evidence="5" key="1">
    <citation type="journal article" date="2021" name="Proc. Natl. Acad. Sci. U.S.A.">
        <title>A Catalog of Tens of Thousands of Viruses from Human Metagenomes Reveals Hidden Associations with Chronic Diseases.</title>
        <authorList>
            <person name="Tisza M.J."/>
            <person name="Buck C.B."/>
        </authorList>
    </citation>
    <scope>NUCLEOTIDE SEQUENCE</scope>
    <source>
        <strain evidence="5">CtaCq7</strain>
    </source>
</reference>
<dbReference type="PRINTS" id="PR00508">
    <property type="entry name" value="S21N4MTFRASE"/>
</dbReference>
<dbReference type="InterPro" id="IPR002052">
    <property type="entry name" value="DNA_methylase_N6_adenine_CS"/>
</dbReference>